<accession>A0A098G3X0</accession>
<dbReference type="HOGENOM" id="CLU_1325010_0_0_6"/>
<dbReference type="EMBL" id="LN614827">
    <property type="protein sequence ID" value="CEG57173.1"/>
    <property type="molecule type" value="Genomic_DNA"/>
</dbReference>
<dbReference type="RefSeq" id="WP_045095722.1">
    <property type="nucleotide sequence ID" value="NZ_LN614827.1"/>
</dbReference>
<keyword evidence="2" id="KW-1185">Reference proteome</keyword>
<evidence type="ECO:0000313" key="1">
    <source>
        <dbReference type="EMBL" id="CEG57173.1"/>
    </source>
</evidence>
<dbReference type="Proteomes" id="UP000032430">
    <property type="component" value="Chromosome I"/>
</dbReference>
<name>A0A098G3X0_9GAMM</name>
<evidence type="ECO:0000313" key="2">
    <source>
        <dbReference type="Proteomes" id="UP000032430"/>
    </source>
</evidence>
<gene>
    <name evidence="1" type="ORF">LFA_1774</name>
</gene>
<organism evidence="1 2">
    <name type="scientific">Legionella fallonii LLAP-10</name>
    <dbReference type="NCBI Taxonomy" id="1212491"/>
    <lineage>
        <taxon>Bacteria</taxon>
        <taxon>Pseudomonadati</taxon>
        <taxon>Pseudomonadota</taxon>
        <taxon>Gammaproteobacteria</taxon>
        <taxon>Legionellales</taxon>
        <taxon>Legionellaceae</taxon>
        <taxon>Legionella</taxon>
    </lineage>
</organism>
<reference evidence="2" key="1">
    <citation type="submission" date="2014-09" db="EMBL/GenBank/DDBJ databases">
        <authorList>
            <person name="Gomez-Valero L."/>
        </authorList>
    </citation>
    <scope>NUCLEOTIDE SEQUENCE [LARGE SCALE GENOMIC DNA]</scope>
    <source>
        <strain evidence="2">ATCC700992</strain>
    </source>
</reference>
<sequence length="207" mass="23349">MIEQTALHQIGNHLKGLTILIGTYLMSLTMKIGTSLGFSFLGEEKLRAFVSNISPRVILKKIQNTFYHGISKYFVKTGDEQVNSTKTTKHHTALRKNQFIAKLDFFRSSTDEASCFVVPVLGAASLCASFPFTGFRRGSFLLANKNTVPLDIKNIVTQCNDLINLLPFTPSLKKQYVHFVAITQYPNKHHLLHSNNKAHQKEQKQLI</sequence>
<protein>
    <submittedName>
        <fullName evidence="1">Uncharacterized protein</fullName>
    </submittedName>
</protein>
<proteinExistence type="predicted"/>
<dbReference type="KEGG" id="lfa:LFA_1774"/>
<dbReference type="AlphaFoldDB" id="A0A098G3X0"/>